<evidence type="ECO:0000256" key="2">
    <source>
        <dbReference type="SAM" id="Phobius"/>
    </source>
</evidence>
<keyword evidence="2" id="KW-0472">Membrane</keyword>
<sequence length="300" mass="29827">MLLLALLVLPVLAGAVSIPRHRGAALRARQTSAQCATVCQSPSDVTVLQQFQACEAGTAEDTCVCNYAFSLSSNCLSCVLAESSLTLPEFETDCTEYSSLASVPATLQNGATSGSNTAATTPAPSSSTFAAGQVGITLPTVGAGQATVTSQSAASPSGSLPGAATACITPCNDPSDLEMLQNVLACSTTDYACICRNTLTLSPACLSCFVSMEGETVSTYTTLCEYEGVTTTNSPAGGSSSSTGGSSSSTGRSGSSSTSTGNLPGTSAPPGFSSGQRLKTGGWGVGLALFTASVLAVLLG</sequence>
<dbReference type="Proteomes" id="UP000076738">
    <property type="component" value="Unassembled WGS sequence"/>
</dbReference>
<dbReference type="EMBL" id="KV417281">
    <property type="protein sequence ID" value="KZO97039.1"/>
    <property type="molecule type" value="Genomic_DNA"/>
</dbReference>
<evidence type="ECO:0000256" key="1">
    <source>
        <dbReference type="SAM" id="MobiDB-lite"/>
    </source>
</evidence>
<evidence type="ECO:0000313" key="4">
    <source>
        <dbReference type="EMBL" id="KZO97039.1"/>
    </source>
</evidence>
<protein>
    <recommendedName>
        <fullName evidence="6">Extracellular membrane protein CFEM domain-containing protein</fullName>
    </recommendedName>
</protein>
<feature type="region of interest" description="Disordered" evidence="1">
    <location>
        <begin position="233"/>
        <end position="274"/>
    </location>
</feature>
<feature type="compositionally biased region" description="Low complexity" evidence="1">
    <location>
        <begin position="233"/>
        <end position="266"/>
    </location>
</feature>
<name>A0A167MT85_CALVF</name>
<keyword evidence="2" id="KW-1133">Transmembrane helix</keyword>
<organism evidence="4 5">
    <name type="scientific">Calocera viscosa (strain TUFC12733)</name>
    <dbReference type="NCBI Taxonomy" id="1330018"/>
    <lineage>
        <taxon>Eukaryota</taxon>
        <taxon>Fungi</taxon>
        <taxon>Dikarya</taxon>
        <taxon>Basidiomycota</taxon>
        <taxon>Agaricomycotina</taxon>
        <taxon>Dacrymycetes</taxon>
        <taxon>Dacrymycetales</taxon>
        <taxon>Dacrymycetaceae</taxon>
        <taxon>Calocera</taxon>
    </lineage>
</organism>
<dbReference type="OrthoDB" id="10603682at2759"/>
<keyword evidence="3" id="KW-0732">Signal</keyword>
<accession>A0A167MT85</accession>
<gene>
    <name evidence="4" type="ORF">CALVIDRAFT_554681</name>
</gene>
<reference evidence="4 5" key="1">
    <citation type="journal article" date="2016" name="Mol. Biol. Evol.">
        <title>Comparative Genomics of Early-Diverging Mushroom-Forming Fungi Provides Insights into the Origins of Lignocellulose Decay Capabilities.</title>
        <authorList>
            <person name="Nagy L.G."/>
            <person name="Riley R."/>
            <person name="Tritt A."/>
            <person name="Adam C."/>
            <person name="Daum C."/>
            <person name="Floudas D."/>
            <person name="Sun H."/>
            <person name="Yadav J.S."/>
            <person name="Pangilinan J."/>
            <person name="Larsson K.H."/>
            <person name="Matsuura K."/>
            <person name="Barry K."/>
            <person name="Labutti K."/>
            <person name="Kuo R."/>
            <person name="Ohm R.A."/>
            <person name="Bhattacharya S.S."/>
            <person name="Shirouzu T."/>
            <person name="Yoshinaga Y."/>
            <person name="Martin F.M."/>
            <person name="Grigoriev I.V."/>
            <person name="Hibbett D.S."/>
        </authorList>
    </citation>
    <scope>NUCLEOTIDE SEQUENCE [LARGE SCALE GENOMIC DNA]</scope>
    <source>
        <strain evidence="4 5">TUFC12733</strain>
    </source>
</reference>
<evidence type="ECO:0000313" key="5">
    <source>
        <dbReference type="Proteomes" id="UP000076738"/>
    </source>
</evidence>
<proteinExistence type="predicted"/>
<keyword evidence="2" id="KW-0812">Transmembrane</keyword>
<feature type="chain" id="PRO_5012926906" description="Extracellular membrane protein CFEM domain-containing protein" evidence="3">
    <location>
        <begin position="16"/>
        <end position="300"/>
    </location>
</feature>
<keyword evidence="5" id="KW-1185">Reference proteome</keyword>
<dbReference type="AlphaFoldDB" id="A0A167MT85"/>
<evidence type="ECO:0000256" key="3">
    <source>
        <dbReference type="SAM" id="SignalP"/>
    </source>
</evidence>
<feature type="transmembrane region" description="Helical" evidence="2">
    <location>
        <begin position="281"/>
        <end position="299"/>
    </location>
</feature>
<feature type="signal peptide" evidence="3">
    <location>
        <begin position="1"/>
        <end position="15"/>
    </location>
</feature>
<evidence type="ECO:0008006" key="6">
    <source>
        <dbReference type="Google" id="ProtNLM"/>
    </source>
</evidence>